<evidence type="ECO:0000256" key="1">
    <source>
        <dbReference type="ARBA" id="ARBA00022679"/>
    </source>
</evidence>
<dbReference type="SUPFAM" id="SSF101473">
    <property type="entry name" value="DhaL-like"/>
    <property type="match status" value="1"/>
</dbReference>
<keyword evidence="1" id="KW-0808">Transferase</keyword>
<proteinExistence type="predicted"/>
<gene>
    <name evidence="4" type="primary">dhaL</name>
    <name evidence="4" type="ORF">HGA11_07345</name>
</gene>
<dbReference type="GO" id="GO:0005829">
    <property type="term" value="C:cytosol"/>
    <property type="evidence" value="ECO:0007669"/>
    <property type="project" value="TreeGrafter"/>
</dbReference>
<dbReference type="InterPro" id="IPR036117">
    <property type="entry name" value="DhaL_dom_sf"/>
</dbReference>
<dbReference type="EMBL" id="JAAXPJ010000002">
    <property type="protein sequence ID" value="NKZ10790.1"/>
    <property type="molecule type" value="Genomic_DNA"/>
</dbReference>
<organism evidence="4 5">
    <name type="scientific">Mycolicibacterium septicum DSM 44393</name>
    <dbReference type="NCBI Taxonomy" id="1341646"/>
    <lineage>
        <taxon>Bacteria</taxon>
        <taxon>Bacillati</taxon>
        <taxon>Actinomycetota</taxon>
        <taxon>Actinomycetes</taxon>
        <taxon>Mycobacteriales</taxon>
        <taxon>Mycobacteriaceae</taxon>
        <taxon>Mycolicibacterium</taxon>
    </lineage>
</organism>
<keyword evidence="2 4" id="KW-0418">Kinase</keyword>
<evidence type="ECO:0000313" key="4">
    <source>
        <dbReference type="EMBL" id="NKZ10790.1"/>
    </source>
</evidence>
<dbReference type="PANTHER" id="PTHR28629:SF4">
    <property type="entry name" value="TRIOKINASE_FMN CYCLASE"/>
    <property type="match status" value="1"/>
</dbReference>
<dbReference type="GO" id="GO:0019563">
    <property type="term" value="P:glycerol catabolic process"/>
    <property type="evidence" value="ECO:0007669"/>
    <property type="project" value="TreeGrafter"/>
</dbReference>
<dbReference type="Pfam" id="PF02734">
    <property type="entry name" value="Dak2"/>
    <property type="match status" value="1"/>
</dbReference>
<dbReference type="PROSITE" id="PS51480">
    <property type="entry name" value="DHAL"/>
    <property type="match status" value="1"/>
</dbReference>
<dbReference type="NCBIfam" id="TIGR02365">
    <property type="entry name" value="dha_L_ycgS"/>
    <property type="match status" value="1"/>
</dbReference>
<dbReference type="RefSeq" id="WP_044514892.1">
    <property type="nucleotide sequence ID" value="NZ_HG322951.1"/>
</dbReference>
<evidence type="ECO:0000256" key="2">
    <source>
        <dbReference type="ARBA" id="ARBA00022777"/>
    </source>
</evidence>
<evidence type="ECO:0000313" key="5">
    <source>
        <dbReference type="Proteomes" id="UP000518188"/>
    </source>
</evidence>
<comment type="caution">
    <text evidence="4">The sequence shown here is derived from an EMBL/GenBank/DDBJ whole genome shotgun (WGS) entry which is preliminary data.</text>
</comment>
<feature type="domain" description="DhaL" evidence="3">
    <location>
        <begin position="8"/>
        <end position="208"/>
    </location>
</feature>
<dbReference type="FunFam" id="1.25.40.340:FF:000002">
    <property type="entry name" value="Dihydroxyacetone kinase, L subunit"/>
    <property type="match status" value="1"/>
</dbReference>
<dbReference type="GO" id="GO:0004371">
    <property type="term" value="F:glycerone kinase activity"/>
    <property type="evidence" value="ECO:0007669"/>
    <property type="project" value="InterPro"/>
</dbReference>
<dbReference type="AlphaFoldDB" id="A0A7X6MLI0"/>
<sequence>MSTAGSVGIAEVVVRAIADTAIENEEYFCDLDAVAGDGDFGYSLARGFEVVVAEWDAIDRTSVAAFLRRVSVIITSRTGGTSGPIWGTGFLRAAASLDQNSADDANCTVVALRAAVLGIMARGNADLGDKTLLDALVPAIDVFEERVESGDSPRDAAFAAAAAARIAADGTKNLVAKRGRASYTGSRSLGAPDPGAVAIAAMVDAIAGRLWNSDPTSTATRT</sequence>
<name>A0A7X6MLI0_9MYCO</name>
<accession>A0A7X6MLI0</accession>
<evidence type="ECO:0000259" key="3">
    <source>
        <dbReference type="PROSITE" id="PS51480"/>
    </source>
</evidence>
<dbReference type="Gene3D" id="1.25.40.340">
    <property type="match status" value="1"/>
</dbReference>
<dbReference type="InterPro" id="IPR050861">
    <property type="entry name" value="Dihydroxyacetone_Kinase"/>
</dbReference>
<dbReference type="PANTHER" id="PTHR28629">
    <property type="entry name" value="TRIOKINASE/FMN CYCLASE"/>
    <property type="match status" value="1"/>
</dbReference>
<dbReference type="InterPro" id="IPR004007">
    <property type="entry name" value="DhaL_dom"/>
</dbReference>
<dbReference type="Proteomes" id="UP000518188">
    <property type="component" value="Unassembled WGS sequence"/>
</dbReference>
<dbReference type="InterPro" id="IPR012737">
    <property type="entry name" value="DhaK_L_YcgS"/>
</dbReference>
<dbReference type="SMART" id="SM01120">
    <property type="entry name" value="Dak2"/>
    <property type="match status" value="1"/>
</dbReference>
<reference evidence="4 5" key="1">
    <citation type="submission" date="2020-04" db="EMBL/GenBank/DDBJ databases">
        <title>MicrobeNet Type strains.</title>
        <authorList>
            <person name="Nicholson A.C."/>
        </authorList>
    </citation>
    <scope>NUCLEOTIDE SEQUENCE [LARGE SCALE GENOMIC DNA]</scope>
    <source>
        <strain evidence="4 5">ATCC 700731</strain>
    </source>
</reference>
<protein>
    <submittedName>
        <fullName evidence="4">Dihydroxyacetone kinase subunit L</fullName>
    </submittedName>
</protein>